<reference evidence="2 3" key="1">
    <citation type="journal article" date="2014" name="PLoS Genet.">
        <title>Phylogenetically driven sequencing of extremely halophilic archaea reveals strategies for static and dynamic osmo-response.</title>
        <authorList>
            <person name="Becker E.A."/>
            <person name="Seitzer P.M."/>
            <person name="Tritt A."/>
            <person name="Larsen D."/>
            <person name="Krusor M."/>
            <person name="Yao A.I."/>
            <person name="Wu D."/>
            <person name="Madern D."/>
            <person name="Eisen J.A."/>
            <person name="Darling A.E."/>
            <person name="Facciotti M.T."/>
        </authorList>
    </citation>
    <scope>NUCLEOTIDE SEQUENCE [LARGE SCALE GENOMIC DNA]</scope>
    <source>
        <strain evidence="2 3">JCM 13891</strain>
    </source>
</reference>
<dbReference type="GO" id="GO:0016740">
    <property type="term" value="F:transferase activity"/>
    <property type="evidence" value="ECO:0007669"/>
    <property type="project" value="UniProtKB-KW"/>
</dbReference>
<proteinExistence type="predicted"/>
<dbReference type="eggNOG" id="arCOG01849">
    <property type="taxonomic scope" value="Archaea"/>
</dbReference>
<keyword evidence="2" id="KW-0808">Transferase</keyword>
<dbReference type="Pfam" id="PF00132">
    <property type="entry name" value="Hexapep"/>
    <property type="match status" value="1"/>
</dbReference>
<evidence type="ECO:0000313" key="3">
    <source>
        <dbReference type="Proteomes" id="UP000011657"/>
    </source>
</evidence>
<dbReference type="InterPro" id="IPR050484">
    <property type="entry name" value="Transf_Hexapept/Carb_Anhydrase"/>
</dbReference>
<organism evidence="2 3">
    <name type="scientific">Haloterrigena salina JCM 13891</name>
    <dbReference type="NCBI Taxonomy" id="1227488"/>
    <lineage>
        <taxon>Archaea</taxon>
        <taxon>Methanobacteriati</taxon>
        <taxon>Methanobacteriota</taxon>
        <taxon>Stenosarchaea group</taxon>
        <taxon>Halobacteria</taxon>
        <taxon>Halobacteriales</taxon>
        <taxon>Natrialbaceae</taxon>
        <taxon>Haloterrigena</taxon>
    </lineage>
</organism>
<sequence>MTPSASAVVAPAIVRCGSRVGRLRSPMVRFKTLLGADAAMLRSFDGTEPQVADSAYVDEAAVVIGDVVVEAEASVWPNTTLRGDHGRIVVGEGANVQDNAVLHEDAALEPYATVGHGAIVHDATVGERALVGMNATVLDGAHVGAGAVVAAGSVVTEGTEVPPSTLVAGAPAEPKTEIDDPHLEATADRYVELSRRYAESSERLD</sequence>
<dbReference type="Gene3D" id="2.160.10.10">
    <property type="entry name" value="Hexapeptide repeat proteins"/>
    <property type="match status" value="1"/>
</dbReference>
<dbReference type="STRING" id="1227488.C477_10358"/>
<dbReference type="CDD" id="cd04645">
    <property type="entry name" value="LbH_gamma_CA_like"/>
    <property type="match status" value="1"/>
</dbReference>
<accession>M0C751</accession>
<gene>
    <name evidence="2" type="ORF">C477_10358</name>
</gene>
<dbReference type="PANTHER" id="PTHR13061:SF29">
    <property type="entry name" value="GAMMA CARBONIC ANHYDRASE-LIKE 1, MITOCHONDRIAL-RELATED"/>
    <property type="match status" value="1"/>
</dbReference>
<name>M0C751_9EURY</name>
<evidence type="ECO:0000313" key="2">
    <source>
        <dbReference type="EMBL" id="ELZ18463.1"/>
    </source>
</evidence>
<dbReference type="AlphaFoldDB" id="M0C751"/>
<feature type="region of interest" description="Disordered" evidence="1">
    <location>
        <begin position="161"/>
        <end position="184"/>
    </location>
</feature>
<dbReference type="SUPFAM" id="SSF51161">
    <property type="entry name" value="Trimeric LpxA-like enzymes"/>
    <property type="match status" value="1"/>
</dbReference>
<protein>
    <submittedName>
        <fullName evidence="2">Transferase</fullName>
    </submittedName>
</protein>
<dbReference type="Proteomes" id="UP000011657">
    <property type="component" value="Unassembled WGS sequence"/>
</dbReference>
<dbReference type="InterPro" id="IPR001451">
    <property type="entry name" value="Hexapep"/>
</dbReference>
<dbReference type="InterPro" id="IPR011004">
    <property type="entry name" value="Trimer_LpxA-like_sf"/>
</dbReference>
<keyword evidence="3" id="KW-1185">Reference proteome</keyword>
<comment type="caution">
    <text evidence="2">The sequence shown here is derived from an EMBL/GenBank/DDBJ whole genome shotgun (WGS) entry which is preliminary data.</text>
</comment>
<evidence type="ECO:0000256" key="1">
    <source>
        <dbReference type="SAM" id="MobiDB-lite"/>
    </source>
</evidence>
<dbReference type="InterPro" id="IPR047324">
    <property type="entry name" value="LbH_gamma_CA-like"/>
</dbReference>
<dbReference type="PATRIC" id="fig|1227488.3.peg.2046"/>
<feature type="compositionally biased region" description="Basic and acidic residues" evidence="1">
    <location>
        <begin position="174"/>
        <end position="184"/>
    </location>
</feature>
<dbReference type="PANTHER" id="PTHR13061">
    <property type="entry name" value="DYNACTIN SUBUNIT P25"/>
    <property type="match status" value="1"/>
</dbReference>
<dbReference type="EMBL" id="AOIS01000036">
    <property type="protein sequence ID" value="ELZ18463.1"/>
    <property type="molecule type" value="Genomic_DNA"/>
</dbReference>